<evidence type="ECO:0008006" key="4">
    <source>
        <dbReference type="Google" id="ProtNLM"/>
    </source>
</evidence>
<dbReference type="EMBL" id="JACEFF010000190">
    <property type="protein sequence ID" value="KAH9642392.1"/>
    <property type="molecule type" value="Genomic_DNA"/>
</dbReference>
<keyword evidence="1" id="KW-0812">Transmembrane</keyword>
<reference evidence="2" key="1">
    <citation type="journal article" date="2021" name="G3 (Bethesda)">
        <title>Genome and transcriptome analysis of the beet armyworm Spodoptera exigua reveals targets for pest control. .</title>
        <authorList>
            <person name="Simon S."/>
            <person name="Breeschoten T."/>
            <person name="Jansen H.J."/>
            <person name="Dirks R.P."/>
            <person name="Schranz M.E."/>
            <person name="Ros V.I.D."/>
        </authorList>
    </citation>
    <scope>NUCLEOTIDE SEQUENCE</scope>
    <source>
        <strain evidence="2">TB_SE_WUR_2020</strain>
    </source>
</reference>
<organism evidence="2 3">
    <name type="scientific">Spodoptera exigua</name>
    <name type="common">Beet armyworm</name>
    <name type="synonym">Noctua fulgens</name>
    <dbReference type="NCBI Taxonomy" id="7107"/>
    <lineage>
        <taxon>Eukaryota</taxon>
        <taxon>Metazoa</taxon>
        <taxon>Ecdysozoa</taxon>
        <taxon>Arthropoda</taxon>
        <taxon>Hexapoda</taxon>
        <taxon>Insecta</taxon>
        <taxon>Pterygota</taxon>
        <taxon>Neoptera</taxon>
        <taxon>Endopterygota</taxon>
        <taxon>Lepidoptera</taxon>
        <taxon>Glossata</taxon>
        <taxon>Ditrysia</taxon>
        <taxon>Noctuoidea</taxon>
        <taxon>Noctuidae</taxon>
        <taxon>Amphipyrinae</taxon>
        <taxon>Spodoptera</taxon>
    </lineage>
</organism>
<dbReference type="GO" id="GO:0007508">
    <property type="term" value="P:larval heart development"/>
    <property type="evidence" value="ECO:0007669"/>
    <property type="project" value="TreeGrafter"/>
</dbReference>
<evidence type="ECO:0000313" key="2">
    <source>
        <dbReference type="EMBL" id="KAH9642392.1"/>
    </source>
</evidence>
<gene>
    <name evidence="2" type="ORF">HF086_004924</name>
</gene>
<accession>A0A922SL76</accession>
<keyword evidence="1" id="KW-1133">Transmembrane helix</keyword>
<feature type="transmembrane region" description="Helical" evidence="1">
    <location>
        <begin position="577"/>
        <end position="600"/>
    </location>
</feature>
<dbReference type="PANTHER" id="PTHR33395:SF22">
    <property type="entry name" value="REVERSE TRANSCRIPTASE DOMAIN-CONTAINING PROTEIN"/>
    <property type="match status" value="1"/>
</dbReference>
<keyword evidence="1" id="KW-0472">Membrane</keyword>
<dbReference type="Gene3D" id="3.60.10.10">
    <property type="entry name" value="Endonuclease/exonuclease/phosphatase"/>
    <property type="match status" value="1"/>
</dbReference>
<dbReference type="GO" id="GO:0061343">
    <property type="term" value="P:cell adhesion involved in heart morphogenesis"/>
    <property type="evidence" value="ECO:0007669"/>
    <property type="project" value="TreeGrafter"/>
</dbReference>
<dbReference type="AlphaFoldDB" id="A0A922SL76"/>
<dbReference type="InterPro" id="IPR036691">
    <property type="entry name" value="Endo/exonu/phosph_ase_sf"/>
</dbReference>
<evidence type="ECO:0000313" key="3">
    <source>
        <dbReference type="Proteomes" id="UP000814243"/>
    </source>
</evidence>
<protein>
    <recommendedName>
        <fullName evidence="4">Endonuclease/exonuclease/phosphatase domain-containing protein</fullName>
    </recommendedName>
</protein>
<dbReference type="PANTHER" id="PTHR33395">
    <property type="entry name" value="TRANSCRIPTASE, PUTATIVE-RELATED-RELATED"/>
    <property type="match status" value="1"/>
</dbReference>
<dbReference type="GO" id="GO:0031012">
    <property type="term" value="C:extracellular matrix"/>
    <property type="evidence" value="ECO:0007669"/>
    <property type="project" value="TreeGrafter"/>
</dbReference>
<proteinExistence type="predicted"/>
<sequence>MALVDIIQNIDEITTLECHDFNQLDECKEYCKNINQVDGLKILSLNIRSYQRNFDDFTVALSRLEVNFDAIVLTECWLNEGTILENILGYNVFRTNTQQNKNGGIVIYIKNHHNASIVQTSLQDTDSLLLVLNNRVALLGLYRSPSFPNLTNFLDSLDELLKTINKYSTVIIIGDTNIDIINTTNNKHHDYMSLMASYSLLPAITKPTRDKSCIDHIYIKCNTKSIGITCKSSITDHDMVIAHLPSNSTARKKNNPWKLKTNEENIALELAEHDWSDILNQNCASAAATLLTKTLTALIEKHTDKIKIPRSKLNLQPWITPGLIRCIKHRDNLHLSLRSDPENMSKKLIYTRYRNFCNELLRKIRTDYDNRQIQENNKNPQMLWKVLKSIYDPSAKKNGMPSVTSNSTDLIDSLNKYNAYFTTVGKNLADTILTRISETQESLTSKYTPHKPSPNTFFLHPTDEREITNFISQLKNDSSPGPDKIEMNITNGGTVRKLYYDDETGEIITYDVNDETGELLLENKSPPFENLRQPLDAREPEAKYMKFPRGYMSKTKKFQLLKANIIAGSNRTSHRLLLIPTLMIFPGLFCVILMVLEVFLHVRCHKKNKKLKDPNLYYRSPFHVVTSTFCGVCRDCDTASKIGQLQDQRRDRYDYFRGIAL</sequence>
<comment type="caution">
    <text evidence="2">The sequence shown here is derived from an EMBL/GenBank/DDBJ whole genome shotgun (WGS) entry which is preliminary data.</text>
</comment>
<dbReference type="SUPFAM" id="SSF56219">
    <property type="entry name" value="DNase I-like"/>
    <property type="match status" value="1"/>
</dbReference>
<name>A0A922SL76_SPOEX</name>
<dbReference type="Proteomes" id="UP000814243">
    <property type="component" value="Unassembled WGS sequence"/>
</dbReference>
<evidence type="ECO:0000256" key="1">
    <source>
        <dbReference type="SAM" id="Phobius"/>
    </source>
</evidence>